<protein>
    <submittedName>
        <fullName evidence="2">Uncharacterized protein</fullName>
    </submittedName>
</protein>
<gene>
    <name evidence="2" type="ORF">KIN20_021737</name>
</gene>
<name>A0AAD5N873_PARTN</name>
<feature type="compositionally biased region" description="Polar residues" evidence="1">
    <location>
        <begin position="38"/>
        <end position="60"/>
    </location>
</feature>
<dbReference type="EMBL" id="JAHQIW010004403">
    <property type="protein sequence ID" value="KAJ1362239.1"/>
    <property type="molecule type" value="Genomic_DNA"/>
</dbReference>
<dbReference type="Proteomes" id="UP001196413">
    <property type="component" value="Unassembled WGS sequence"/>
</dbReference>
<feature type="compositionally biased region" description="Basic and acidic residues" evidence="1">
    <location>
        <begin position="14"/>
        <end position="33"/>
    </location>
</feature>
<dbReference type="AlphaFoldDB" id="A0AAD5N873"/>
<proteinExistence type="predicted"/>
<evidence type="ECO:0000256" key="1">
    <source>
        <dbReference type="SAM" id="MobiDB-lite"/>
    </source>
</evidence>
<evidence type="ECO:0000313" key="3">
    <source>
        <dbReference type="Proteomes" id="UP001196413"/>
    </source>
</evidence>
<organism evidence="2 3">
    <name type="scientific">Parelaphostrongylus tenuis</name>
    <name type="common">Meningeal worm</name>
    <dbReference type="NCBI Taxonomy" id="148309"/>
    <lineage>
        <taxon>Eukaryota</taxon>
        <taxon>Metazoa</taxon>
        <taxon>Ecdysozoa</taxon>
        <taxon>Nematoda</taxon>
        <taxon>Chromadorea</taxon>
        <taxon>Rhabditida</taxon>
        <taxon>Rhabditina</taxon>
        <taxon>Rhabditomorpha</taxon>
        <taxon>Strongyloidea</taxon>
        <taxon>Metastrongylidae</taxon>
        <taxon>Parelaphostrongylus</taxon>
    </lineage>
</organism>
<accession>A0AAD5N873</accession>
<evidence type="ECO:0000313" key="2">
    <source>
        <dbReference type="EMBL" id="KAJ1362239.1"/>
    </source>
</evidence>
<comment type="caution">
    <text evidence="2">The sequence shown here is derived from an EMBL/GenBank/DDBJ whole genome shotgun (WGS) entry which is preliminary data.</text>
</comment>
<keyword evidence="3" id="KW-1185">Reference proteome</keyword>
<reference evidence="2" key="1">
    <citation type="submission" date="2021-06" db="EMBL/GenBank/DDBJ databases">
        <title>Parelaphostrongylus tenuis whole genome reference sequence.</title>
        <authorList>
            <person name="Garwood T.J."/>
            <person name="Larsen P.A."/>
            <person name="Fountain-Jones N.M."/>
            <person name="Garbe J.R."/>
            <person name="Macchietto M.G."/>
            <person name="Kania S.A."/>
            <person name="Gerhold R.W."/>
            <person name="Richards J.E."/>
            <person name="Wolf T.M."/>
        </authorList>
    </citation>
    <scope>NUCLEOTIDE SEQUENCE</scope>
    <source>
        <strain evidence="2">MNPRO001-30</strain>
        <tissue evidence="2">Meninges</tissue>
    </source>
</reference>
<feature type="region of interest" description="Disordered" evidence="1">
    <location>
        <begin position="1"/>
        <end position="60"/>
    </location>
</feature>
<sequence length="60" mass="6861">MDNLFIHQLSSKKRQIDSRCGRLPHQDNSHGECAKSLLNHNQTRQPTSGNSTMNLPQFNQ</sequence>